<reference evidence="1" key="1">
    <citation type="submission" date="2020-11" db="EMBL/GenBank/DDBJ databases">
        <authorList>
            <person name="Tran Van P."/>
        </authorList>
    </citation>
    <scope>NUCLEOTIDE SEQUENCE</scope>
</reference>
<protein>
    <recommendedName>
        <fullName evidence="2">LisH domain-containing protein</fullName>
    </recommendedName>
</protein>
<evidence type="ECO:0008006" key="2">
    <source>
        <dbReference type="Google" id="ProtNLM"/>
    </source>
</evidence>
<gene>
    <name evidence="1" type="ORF">TDIB3V08_LOCUS9489</name>
</gene>
<dbReference type="EMBL" id="OA570467">
    <property type="protein sequence ID" value="CAD7203316.1"/>
    <property type="molecule type" value="Genomic_DNA"/>
</dbReference>
<dbReference type="SMART" id="SM00667">
    <property type="entry name" value="LisH"/>
    <property type="match status" value="1"/>
</dbReference>
<sequence>MRVYSSGIFMLAYLLRKALEFGFSRFFQGILAATIAEHKLKWKKQSYGACGVMLYWKKQSDGACGVMLYWKKQSDGACGVMLYWKKQSDGACGVMLYWKKQSDGACGVMLYWKKQSDGACGVMLYWKKQSDGACGVMLYWKKQSDGACGVMLYWKKQSDGACSVMLRLTNVYRAMKIPSTMSSSPRISVQKTTNRKLPNIFMTSFIHVFSPKWCGWATLTSPRAECGSAPDGRSKANNVHEKINVLPDDGHCLDQMRFVYGMFNDDIVGFIYSNNYIFTIAVKHFNDSVAIKLMESEATTPDTGSVKPLHNESIKPHEQRALNFLINEYLLLHGYKLTSITFADENEHQDFEDWDDVGLNIPKPAEVLTLYRDYMRHAQAPCSDMEVQTDNLPSDTQLQQLATMTLYVTRHVKQL</sequence>
<proteinExistence type="predicted"/>
<dbReference type="GO" id="GO:0055037">
    <property type="term" value="C:recycling endosome"/>
    <property type="evidence" value="ECO:0007669"/>
    <property type="project" value="TreeGrafter"/>
</dbReference>
<evidence type="ECO:0000313" key="1">
    <source>
        <dbReference type="EMBL" id="CAD7203316.1"/>
    </source>
</evidence>
<organism evidence="1">
    <name type="scientific">Timema douglasi</name>
    <name type="common">Walking stick</name>
    <dbReference type="NCBI Taxonomy" id="61478"/>
    <lineage>
        <taxon>Eukaryota</taxon>
        <taxon>Metazoa</taxon>
        <taxon>Ecdysozoa</taxon>
        <taxon>Arthropoda</taxon>
        <taxon>Hexapoda</taxon>
        <taxon>Insecta</taxon>
        <taxon>Pterygota</taxon>
        <taxon>Neoptera</taxon>
        <taxon>Polyneoptera</taxon>
        <taxon>Phasmatodea</taxon>
        <taxon>Timematodea</taxon>
        <taxon>Timematoidea</taxon>
        <taxon>Timematidae</taxon>
        <taxon>Timema</taxon>
    </lineage>
</organism>
<dbReference type="PANTHER" id="PTHR32059:SF0">
    <property type="entry name" value="RAB11-BINDING PROTEIN RELCH"/>
    <property type="match status" value="1"/>
</dbReference>
<dbReference type="PROSITE" id="PS50896">
    <property type="entry name" value="LISH"/>
    <property type="match status" value="1"/>
</dbReference>
<dbReference type="InterPro" id="IPR006594">
    <property type="entry name" value="LisH"/>
</dbReference>
<dbReference type="InterPro" id="IPR040362">
    <property type="entry name" value="RELCH"/>
</dbReference>
<accession>A0A7R8VSI7</accession>
<dbReference type="PANTHER" id="PTHR32059">
    <property type="entry name" value="RAB11-BINDING PROTEIN RELCH"/>
    <property type="match status" value="1"/>
</dbReference>
<dbReference type="GO" id="GO:0005802">
    <property type="term" value="C:trans-Golgi network"/>
    <property type="evidence" value="ECO:0007669"/>
    <property type="project" value="InterPro"/>
</dbReference>
<name>A0A7R8VSI7_TIMDO</name>
<dbReference type="AlphaFoldDB" id="A0A7R8VSI7"/>
<dbReference type="GO" id="GO:0032367">
    <property type="term" value="P:intracellular cholesterol transport"/>
    <property type="evidence" value="ECO:0007669"/>
    <property type="project" value="InterPro"/>
</dbReference>